<comment type="caution">
    <text evidence="1">The sequence shown here is derived from an EMBL/GenBank/DDBJ whole genome shotgun (WGS) entry which is preliminary data.</text>
</comment>
<proteinExistence type="predicted"/>
<accession>A0AAW6SNZ4</accession>
<dbReference type="SUPFAM" id="SSF56731">
    <property type="entry name" value="DNA primase core"/>
    <property type="match status" value="1"/>
</dbReference>
<reference evidence="1" key="1">
    <citation type="submission" date="2023-03" db="EMBL/GenBank/DDBJ databases">
        <title>Bacterial isolates from washroom surfaces on a university campus.</title>
        <authorList>
            <person name="Holman D.B."/>
            <person name="Gzyl K.E."/>
            <person name="Taheri A.E."/>
        </authorList>
    </citation>
    <scope>NUCLEOTIDE SEQUENCE</scope>
    <source>
        <strain evidence="1">RD03</strain>
    </source>
</reference>
<dbReference type="AlphaFoldDB" id="A0AAW6SNZ4"/>
<evidence type="ECO:0000313" key="2">
    <source>
        <dbReference type="Proteomes" id="UP001159179"/>
    </source>
</evidence>
<evidence type="ECO:0000313" key="1">
    <source>
        <dbReference type="EMBL" id="MDH5159873.1"/>
    </source>
</evidence>
<dbReference type="Pfam" id="PF13155">
    <property type="entry name" value="Toprim_2"/>
    <property type="match status" value="1"/>
</dbReference>
<name>A0AAW6SNZ4_9BACI</name>
<dbReference type="Proteomes" id="UP001159179">
    <property type="component" value="Unassembled WGS sequence"/>
</dbReference>
<organism evidence="1 2">
    <name type="scientific">Heyndrickxia oleronia</name>
    <dbReference type="NCBI Taxonomy" id="38875"/>
    <lineage>
        <taxon>Bacteria</taxon>
        <taxon>Bacillati</taxon>
        <taxon>Bacillota</taxon>
        <taxon>Bacilli</taxon>
        <taxon>Bacillales</taxon>
        <taxon>Bacillaceae</taxon>
        <taxon>Heyndrickxia</taxon>
    </lineage>
</organism>
<dbReference type="EMBL" id="JAROYP010000001">
    <property type="protein sequence ID" value="MDH5159873.1"/>
    <property type="molecule type" value="Genomic_DNA"/>
</dbReference>
<dbReference type="RefSeq" id="WP_280615712.1">
    <property type="nucleotide sequence ID" value="NZ_JAROYP010000001.1"/>
</dbReference>
<sequence>MPNVYIRGQTVDVDIEGELRNFDWGSRARWTTDKLVAASPYRYDSTPSFFVNLDGELAGTWGDSGYYDEDWKSGGFVKLLAFLRQETYEETEDYLLGEYGWSSDMETLTIKPPRLRIKQPFRPLAESLVTTSHSRYLEARGIGSRVQELYGVGYGRQRGFTAIPWRTASGQLANVKYRATRGKVFFYEKGAHPIRRLVWGIDVADRLQARTAALCEAEIDGMSWTEATAGDIVGLAAGGVTFTDEQADIIKRSSIERLVLAGDNDKAGRKFNEVVAAKLAGHVELMQADYGEFKDANEQWRQLGEIKSGNHHLISVNLRL</sequence>
<dbReference type="Gene3D" id="3.40.1360.10">
    <property type="match status" value="1"/>
</dbReference>
<protein>
    <submittedName>
        <fullName evidence="1">Toprim domain-containing protein</fullName>
    </submittedName>
</protein>
<gene>
    <name evidence="1" type="ORF">P5X88_02930</name>
</gene>